<evidence type="ECO:0000313" key="1">
    <source>
        <dbReference type="EMBL" id="OXU19623.1"/>
    </source>
</evidence>
<keyword evidence="2" id="KW-1185">Reference proteome</keyword>
<organism evidence="1 2">
    <name type="scientific">Trichomalopsis sarcophagae</name>
    <dbReference type="NCBI Taxonomy" id="543379"/>
    <lineage>
        <taxon>Eukaryota</taxon>
        <taxon>Metazoa</taxon>
        <taxon>Ecdysozoa</taxon>
        <taxon>Arthropoda</taxon>
        <taxon>Hexapoda</taxon>
        <taxon>Insecta</taxon>
        <taxon>Pterygota</taxon>
        <taxon>Neoptera</taxon>
        <taxon>Endopterygota</taxon>
        <taxon>Hymenoptera</taxon>
        <taxon>Apocrita</taxon>
        <taxon>Proctotrupomorpha</taxon>
        <taxon>Chalcidoidea</taxon>
        <taxon>Pteromalidae</taxon>
        <taxon>Pteromalinae</taxon>
        <taxon>Trichomalopsis</taxon>
    </lineage>
</organism>
<dbReference type="EMBL" id="NNAY01003322">
    <property type="protein sequence ID" value="OXU19623.1"/>
    <property type="molecule type" value="Genomic_DNA"/>
</dbReference>
<sequence>MGSGDYCYYVLESAITSFINMYITKE</sequence>
<proteinExistence type="predicted"/>
<reference evidence="1 2" key="1">
    <citation type="journal article" date="2017" name="Curr. Biol.">
        <title>The Evolution of Venom by Co-option of Single-Copy Genes.</title>
        <authorList>
            <person name="Martinson E.O."/>
            <person name="Mrinalini"/>
            <person name="Kelkar Y.D."/>
            <person name="Chang C.H."/>
            <person name="Werren J.H."/>
        </authorList>
    </citation>
    <scope>NUCLEOTIDE SEQUENCE [LARGE SCALE GENOMIC DNA]</scope>
    <source>
        <strain evidence="1 2">Alberta</strain>
        <tissue evidence="1">Whole body</tissue>
    </source>
</reference>
<comment type="caution">
    <text evidence="1">The sequence shown here is derived from an EMBL/GenBank/DDBJ whole genome shotgun (WGS) entry which is preliminary data.</text>
</comment>
<name>A0A232EMN5_9HYME</name>
<dbReference type="AlphaFoldDB" id="A0A232EMN5"/>
<evidence type="ECO:0000313" key="2">
    <source>
        <dbReference type="Proteomes" id="UP000215335"/>
    </source>
</evidence>
<accession>A0A232EMN5</accession>
<dbReference type="Proteomes" id="UP000215335">
    <property type="component" value="Unassembled WGS sequence"/>
</dbReference>
<gene>
    <name evidence="1" type="ORF">TSAR_011317</name>
</gene>
<protein>
    <submittedName>
        <fullName evidence="1">Uncharacterized protein</fullName>
    </submittedName>
</protein>